<evidence type="ECO:0000256" key="1">
    <source>
        <dbReference type="SAM" id="SignalP"/>
    </source>
</evidence>
<sequence length="342" mass="35040">MSPINARAALLTAALTTLAVPAAAAGAPLHSEIEVITGPQTTITARTTATSQLELSLRRGEGGTLLKSVPMTDCGAGMMCATLPVGTLLPNDRATIDQYFKPASDSSVQRAIVVYEGVPKLRPSTCLAMGGTQLAAQLDVSPHWKQVQLGVIGGAQAVGLESSGGVTSGTYAPAINPGAQAYVRQSYDYATPSEEGTMAITHTAPVGTCAALGAVPTVLPQSPPVDPTPPPPPADTAAPQAVLRVKAVPRLAALRTRGLVSSVTVDEAAVVTQQLLLGRRIVGRGSANAAGAGTVKVATRLTTSGKRALRGRRKVKLLVRTAARDAAGNVRTLRATSITVRR</sequence>
<keyword evidence="1" id="KW-0732">Signal</keyword>
<feature type="signal peptide" evidence="1">
    <location>
        <begin position="1"/>
        <end position="24"/>
    </location>
</feature>
<accession>A0ABY5PC55</accession>
<feature type="chain" id="PRO_5045386224" description="PASTA domain-containing protein" evidence="1">
    <location>
        <begin position="25"/>
        <end position="342"/>
    </location>
</feature>
<dbReference type="EMBL" id="CP088295">
    <property type="protein sequence ID" value="UUY02251.1"/>
    <property type="molecule type" value="Genomic_DNA"/>
</dbReference>
<name>A0ABY5PC55_9ACTN</name>
<dbReference type="Proteomes" id="UP001058860">
    <property type="component" value="Chromosome"/>
</dbReference>
<protein>
    <recommendedName>
        <fullName evidence="4">PASTA domain-containing protein</fullName>
    </recommendedName>
</protein>
<evidence type="ECO:0000313" key="3">
    <source>
        <dbReference type="Proteomes" id="UP001058860"/>
    </source>
</evidence>
<gene>
    <name evidence="2" type="ORF">LRS13_16210</name>
</gene>
<organism evidence="2 3">
    <name type="scientific">Svornostia abyssi</name>
    <dbReference type="NCBI Taxonomy" id="2898438"/>
    <lineage>
        <taxon>Bacteria</taxon>
        <taxon>Bacillati</taxon>
        <taxon>Actinomycetota</taxon>
        <taxon>Thermoleophilia</taxon>
        <taxon>Solirubrobacterales</taxon>
        <taxon>Baekduiaceae</taxon>
        <taxon>Svornostia</taxon>
    </lineage>
</organism>
<keyword evidence="3" id="KW-1185">Reference proteome</keyword>
<evidence type="ECO:0008006" key="4">
    <source>
        <dbReference type="Google" id="ProtNLM"/>
    </source>
</evidence>
<proteinExistence type="predicted"/>
<reference evidence="3" key="1">
    <citation type="submission" date="2021-11" db="EMBL/GenBank/DDBJ databases">
        <title>Cultivation dependent microbiological survey of springs from the worlds oldest radium mine currently devoted to the extraction of radon-saturated water.</title>
        <authorList>
            <person name="Kapinusova G."/>
            <person name="Smrhova T."/>
            <person name="Strejcek M."/>
            <person name="Suman J."/>
            <person name="Jani K."/>
            <person name="Pajer P."/>
            <person name="Uhlik O."/>
        </authorList>
    </citation>
    <scope>NUCLEOTIDE SEQUENCE [LARGE SCALE GENOMIC DNA]</scope>
    <source>
        <strain evidence="3">J379</strain>
    </source>
</reference>
<evidence type="ECO:0000313" key="2">
    <source>
        <dbReference type="EMBL" id="UUY02251.1"/>
    </source>
</evidence>
<dbReference type="RefSeq" id="WP_353862784.1">
    <property type="nucleotide sequence ID" value="NZ_CP088295.1"/>
</dbReference>